<accession>A0ABQ6Y5H2</accession>
<gene>
    <name evidence="1" type="ORF">A6D6_03134</name>
</gene>
<evidence type="ECO:0000313" key="2">
    <source>
        <dbReference type="Proteomes" id="UP000771797"/>
    </source>
</evidence>
<dbReference type="RefSeq" id="WP_159661250.1">
    <property type="nucleotide sequence ID" value="NZ_AQPF01000032.1"/>
</dbReference>
<reference evidence="1 2" key="1">
    <citation type="submission" date="2012-09" db="EMBL/GenBank/DDBJ databases">
        <title>Genome Sequence of alkane-degrading Bacterium Alcanivorax sp. 6-D-6.</title>
        <authorList>
            <person name="Lai Q."/>
            <person name="Shao Z."/>
        </authorList>
    </citation>
    <scope>NUCLEOTIDE SEQUENCE [LARGE SCALE GENOMIC DNA]</scope>
    <source>
        <strain evidence="1 2">6-D-6</strain>
    </source>
</reference>
<comment type="caution">
    <text evidence="1">The sequence shown here is derived from an EMBL/GenBank/DDBJ whole genome shotgun (WGS) entry which is preliminary data.</text>
</comment>
<protein>
    <submittedName>
        <fullName evidence="1">Uncharacterized protein</fullName>
    </submittedName>
</protein>
<organism evidence="1 2">
    <name type="scientific">Alcanivorax xiamenensis</name>
    <dbReference type="NCBI Taxonomy" id="1177156"/>
    <lineage>
        <taxon>Bacteria</taxon>
        <taxon>Pseudomonadati</taxon>
        <taxon>Pseudomonadota</taxon>
        <taxon>Gammaproteobacteria</taxon>
        <taxon>Oceanospirillales</taxon>
        <taxon>Alcanivoracaceae</taxon>
        <taxon>Alcanivorax</taxon>
    </lineage>
</organism>
<dbReference type="Proteomes" id="UP000771797">
    <property type="component" value="Unassembled WGS sequence"/>
</dbReference>
<dbReference type="EMBL" id="AQPF01000032">
    <property type="protein sequence ID" value="KAF0804397.1"/>
    <property type="molecule type" value="Genomic_DNA"/>
</dbReference>
<keyword evidence="2" id="KW-1185">Reference proteome</keyword>
<name>A0ABQ6Y5H2_9GAMM</name>
<proteinExistence type="predicted"/>
<evidence type="ECO:0000313" key="1">
    <source>
        <dbReference type="EMBL" id="KAF0804397.1"/>
    </source>
</evidence>
<sequence>MIEYFAPGQHPRGFVGFQVTGCIDGHTRKATFSTRTASSQNKSNLWVRYQWLSAVGVDLDWKIEQRERAYQRFVTTDDPKTPAGRGLGVHGLTAVFYVSGDDWVPAFSVARHPDVLGHPQADRRFTFAHAPYSDVWRDAVLFWAEEHAIEDSDRARLLAHPPEPTLFSALRRRMNEEGHDIFTEALSPVFREQRTALAAARASTSAPAHERTRDLEAALLDDLSDWYRRQKKEQATRRNAASTVN</sequence>